<feature type="region of interest" description="Disordered" evidence="1">
    <location>
        <begin position="99"/>
        <end position="119"/>
    </location>
</feature>
<evidence type="ECO:0000313" key="3">
    <source>
        <dbReference type="Proteomes" id="UP001597018"/>
    </source>
</evidence>
<proteinExistence type="predicted"/>
<organism evidence="2 3">
    <name type="scientific">Saccharopolyspora rosea</name>
    <dbReference type="NCBI Taxonomy" id="524884"/>
    <lineage>
        <taxon>Bacteria</taxon>
        <taxon>Bacillati</taxon>
        <taxon>Actinomycetota</taxon>
        <taxon>Actinomycetes</taxon>
        <taxon>Pseudonocardiales</taxon>
        <taxon>Pseudonocardiaceae</taxon>
        <taxon>Saccharopolyspora</taxon>
    </lineage>
</organism>
<name>A0ABW3FK83_9PSEU</name>
<evidence type="ECO:0000256" key="1">
    <source>
        <dbReference type="SAM" id="MobiDB-lite"/>
    </source>
</evidence>
<reference evidence="3" key="1">
    <citation type="journal article" date="2019" name="Int. J. Syst. Evol. Microbiol.">
        <title>The Global Catalogue of Microorganisms (GCM) 10K type strain sequencing project: providing services to taxonomists for standard genome sequencing and annotation.</title>
        <authorList>
            <consortium name="The Broad Institute Genomics Platform"/>
            <consortium name="The Broad Institute Genome Sequencing Center for Infectious Disease"/>
            <person name="Wu L."/>
            <person name="Ma J."/>
        </authorList>
    </citation>
    <scope>NUCLEOTIDE SEQUENCE [LARGE SCALE GENOMIC DNA]</scope>
    <source>
        <strain evidence="3">CCUG 56401</strain>
    </source>
</reference>
<sequence length="119" mass="13348">MPLDRANDQEVFAEFLNRVSDQDVRASEEGYIEIRTWSDVELDEGPLRLRLTPKSLAEHLRGMEHDGELAFPGTQPILGALQLFLVHLDEAIRTRRAGETELLPDRGGVRSVTPNGLNT</sequence>
<feature type="compositionally biased region" description="Basic and acidic residues" evidence="1">
    <location>
        <begin position="99"/>
        <end position="108"/>
    </location>
</feature>
<accession>A0ABW3FK83</accession>
<dbReference type="RefSeq" id="WP_263250715.1">
    <property type="nucleotide sequence ID" value="NZ_BAABLT010000033.1"/>
</dbReference>
<dbReference type="Proteomes" id="UP001597018">
    <property type="component" value="Unassembled WGS sequence"/>
</dbReference>
<keyword evidence="3" id="KW-1185">Reference proteome</keyword>
<evidence type="ECO:0000313" key="2">
    <source>
        <dbReference type="EMBL" id="MFD0918906.1"/>
    </source>
</evidence>
<gene>
    <name evidence="2" type="ORF">ACFQ16_04040</name>
</gene>
<dbReference type="EMBL" id="JBHTIW010000002">
    <property type="protein sequence ID" value="MFD0918906.1"/>
    <property type="molecule type" value="Genomic_DNA"/>
</dbReference>
<comment type="caution">
    <text evidence="2">The sequence shown here is derived from an EMBL/GenBank/DDBJ whole genome shotgun (WGS) entry which is preliminary data.</text>
</comment>
<protein>
    <submittedName>
        <fullName evidence="2">Uncharacterized protein</fullName>
    </submittedName>
</protein>